<dbReference type="RefSeq" id="WP_067020430.1">
    <property type="nucleotide sequence ID" value="NZ_KQ949081.1"/>
</dbReference>
<feature type="compositionally biased region" description="Basic and acidic residues" evidence="1">
    <location>
        <begin position="1"/>
        <end position="13"/>
    </location>
</feature>
<proteinExistence type="predicted"/>
<name>A0A117S1M3_9ACTN</name>
<organism evidence="2 3">
    <name type="scientific">Streptomyces dysideae</name>
    <dbReference type="NCBI Taxonomy" id="909626"/>
    <lineage>
        <taxon>Bacteria</taxon>
        <taxon>Bacillati</taxon>
        <taxon>Actinomycetota</taxon>
        <taxon>Actinomycetes</taxon>
        <taxon>Kitasatosporales</taxon>
        <taxon>Streptomycetaceae</taxon>
        <taxon>Streptomyces</taxon>
    </lineage>
</organism>
<reference evidence="2 3" key="1">
    <citation type="submission" date="2015-10" db="EMBL/GenBank/DDBJ databases">
        <title>Draft genome sequence of Streptomyces sp. RV15, isolated from a marine sponge.</title>
        <authorList>
            <person name="Ruckert C."/>
            <person name="Abdelmohsen U.R."/>
            <person name="Winkler A."/>
            <person name="Hentschel U."/>
            <person name="Kalinowski J."/>
            <person name="Kampfer P."/>
            <person name="Glaeser S."/>
        </authorList>
    </citation>
    <scope>NUCLEOTIDE SEQUENCE [LARGE SCALE GENOMIC DNA]</scope>
    <source>
        <strain evidence="2 3">RV15</strain>
    </source>
</reference>
<dbReference type="OrthoDB" id="4324684at2"/>
<evidence type="ECO:0000256" key="1">
    <source>
        <dbReference type="SAM" id="MobiDB-lite"/>
    </source>
</evidence>
<dbReference type="AlphaFoldDB" id="A0A117S1M3"/>
<dbReference type="Proteomes" id="UP000053260">
    <property type="component" value="Unassembled WGS sequence"/>
</dbReference>
<keyword evidence="3" id="KW-1185">Reference proteome</keyword>
<accession>A0A117S1M3</accession>
<dbReference type="STRING" id="909626.AQJ91_13630"/>
<dbReference type="EMBL" id="LMXB01000032">
    <property type="protein sequence ID" value="KUO20599.1"/>
    <property type="molecule type" value="Genomic_DNA"/>
</dbReference>
<sequence>MIKQIKQIERVEHTTTGTGPADFTLALEIAGTLHAPAPRAPEVAGAARLTAGRRTTAARTRRRTVRG</sequence>
<feature type="region of interest" description="Disordered" evidence="1">
    <location>
        <begin position="1"/>
        <end position="20"/>
    </location>
</feature>
<evidence type="ECO:0000313" key="3">
    <source>
        <dbReference type="Proteomes" id="UP000053260"/>
    </source>
</evidence>
<protein>
    <submittedName>
        <fullName evidence="2">Uncharacterized protein</fullName>
    </submittedName>
</protein>
<gene>
    <name evidence="2" type="ORF">AQJ91_13630</name>
</gene>
<comment type="caution">
    <text evidence="2">The sequence shown here is derived from an EMBL/GenBank/DDBJ whole genome shotgun (WGS) entry which is preliminary data.</text>
</comment>
<evidence type="ECO:0000313" key="2">
    <source>
        <dbReference type="EMBL" id="KUO20599.1"/>
    </source>
</evidence>